<protein>
    <recommendedName>
        <fullName evidence="2">PepSY domain-containing protein</fullName>
    </recommendedName>
</protein>
<dbReference type="Pfam" id="PF03929">
    <property type="entry name" value="PepSY_TM"/>
    <property type="match status" value="1"/>
</dbReference>
<proteinExistence type="predicted"/>
<gene>
    <name evidence="1" type="ORF">AVDCRST_MAG11-1305</name>
</gene>
<sequence>MRRLRLAVFWCHLAAGVFVGLVVLAMSATGVLLTYQRQLTAWADARALDAPPPGAGAAPLPLAGV</sequence>
<dbReference type="InterPro" id="IPR005625">
    <property type="entry name" value="PepSY-ass_TM"/>
</dbReference>
<accession>A0A6J4KL70</accession>
<evidence type="ECO:0008006" key="2">
    <source>
        <dbReference type="Google" id="ProtNLM"/>
    </source>
</evidence>
<name>A0A6J4KL70_9BACT</name>
<evidence type="ECO:0000313" key="1">
    <source>
        <dbReference type="EMBL" id="CAA9308199.1"/>
    </source>
</evidence>
<feature type="non-terminal residue" evidence="1">
    <location>
        <position position="65"/>
    </location>
</feature>
<dbReference type="EMBL" id="CADCTU010000293">
    <property type="protein sequence ID" value="CAA9308199.1"/>
    <property type="molecule type" value="Genomic_DNA"/>
</dbReference>
<organism evidence="1">
    <name type="scientific">uncultured Gemmatimonadaceae bacterium</name>
    <dbReference type="NCBI Taxonomy" id="246130"/>
    <lineage>
        <taxon>Bacteria</taxon>
        <taxon>Pseudomonadati</taxon>
        <taxon>Gemmatimonadota</taxon>
        <taxon>Gemmatimonadia</taxon>
        <taxon>Gemmatimonadales</taxon>
        <taxon>Gemmatimonadaceae</taxon>
        <taxon>environmental samples</taxon>
    </lineage>
</organism>
<dbReference type="AlphaFoldDB" id="A0A6J4KL70"/>
<reference evidence="1" key="1">
    <citation type="submission" date="2020-02" db="EMBL/GenBank/DDBJ databases">
        <authorList>
            <person name="Meier V. D."/>
        </authorList>
    </citation>
    <scope>NUCLEOTIDE SEQUENCE</scope>
    <source>
        <strain evidence="1">AVDCRST_MAG11</strain>
    </source>
</reference>